<gene>
    <name evidence="1" type="ORF">OBBRIDRAFT_891191</name>
</gene>
<dbReference type="InterPro" id="IPR011009">
    <property type="entry name" value="Kinase-like_dom_sf"/>
</dbReference>
<evidence type="ECO:0008006" key="3">
    <source>
        <dbReference type="Google" id="ProtNLM"/>
    </source>
</evidence>
<protein>
    <recommendedName>
        <fullName evidence="3">Protein kinase domain-containing protein</fullName>
    </recommendedName>
</protein>
<evidence type="ECO:0000313" key="1">
    <source>
        <dbReference type="EMBL" id="OCH85411.1"/>
    </source>
</evidence>
<proteinExistence type="predicted"/>
<evidence type="ECO:0000313" key="2">
    <source>
        <dbReference type="Proteomes" id="UP000250043"/>
    </source>
</evidence>
<accession>A0A8E2AIY3</accession>
<name>A0A8E2AIY3_9APHY</name>
<organism evidence="1 2">
    <name type="scientific">Obba rivulosa</name>
    <dbReference type="NCBI Taxonomy" id="1052685"/>
    <lineage>
        <taxon>Eukaryota</taxon>
        <taxon>Fungi</taxon>
        <taxon>Dikarya</taxon>
        <taxon>Basidiomycota</taxon>
        <taxon>Agaricomycotina</taxon>
        <taxon>Agaricomycetes</taxon>
        <taxon>Polyporales</taxon>
        <taxon>Gelatoporiaceae</taxon>
        <taxon>Obba</taxon>
    </lineage>
</organism>
<sequence>MALHLPSSVLHRSLRTKGVDHFTLHRTVSSANKMGIYLPADLSLLDQDTSEPIYHSEDSNPAICTKVYRVNIGTDNGAELSVVCKIVTGRDRVVDLQTETGHYAGHLKDLQGECVPVFLGLYEGMAGVKDQQHVGCLITMFSGAPVKNDDWPHDLDLAVRIGIALKHIHYAGLQLVVLDSQNFLMDSRRRVFIVDFASATLHTCKFKHEITYTIPRPYTRLDICPELERVCIWARIYPPMDLVVGGQWFCMPISAEEIANTLSKRYALMSYEKAFIDATNELEDVREGWRRRGVKFPAEWKEMLGATIND</sequence>
<reference evidence="1 2" key="1">
    <citation type="submission" date="2016-07" db="EMBL/GenBank/DDBJ databases">
        <title>Draft genome of the white-rot fungus Obba rivulosa 3A-2.</title>
        <authorList>
            <consortium name="DOE Joint Genome Institute"/>
            <person name="Miettinen O."/>
            <person name="Riley R."/>
            <person name="Acob R."/>
            <person name="Barry K."/>
            <person name="Cullen D."/>
            <person name="De Vries R."/>
            <person name="Hainaut M."/>
            <person name="Hatakka A."/>
            <person name="Henrissat B."/>
            <person name="Hilden K."/>
            <person name="Kuo R."/>
            <person name="Labutti K."/>
            <person name="Lipzen A."/>
            <person name="Makela M.R."/>
            <person name="Sandor L."/>
            <person name="Spatafora J.W."/>
            <person name="Grigoriev I.V."/>
            <person name="Hibbett D.S."/>
        </authorList>
    </citation>
    <scope>NUCLEOTIDE SEQUENCE [LARGE SCALE GENOMIC DNA]</scope>
    <source>
        <strain evidence="1 2">3A-2</strain>
    </source>
</reference>
<dbReference type="SUPFAM" id="SSF56112">
    <property type="entry name" value="Protein kinase-like (PK-like)"/>
    <property type="match status" value="1"/>
</dbReference>
<keyword evidence="2" id="KW-1185">Reference proteome</keyword>
<dbReference type="OrthoDB" id="2804112at2759"/>
<dbReference type="Proteomes" id="UP000250043">
    <property type="component" value="Unassembled WGS sequence"/>
</dbReference>
<dbReference type="AlphaFoldDB" id="A0A8E2AIY3"/>
<dbReference type="EMBL" id="KV722585">
    <property type="protein sequence ID" value="OCH85411.1"/>
    <property type="molecule type" value="Genomic_DNA"/>
</dbReference>